<dbReference type="SUPFAM" id="SSF81324">
    <property type="entry name" value="Voltage-gated potassium channels"/>
    <property type="match status" value="2"/>
</dbReference>
<dbReference type="GO" id="GO:0005774">
    <property type="term" value="C:vacuolar membrane"/>
    <property type="evidence" value="ECO:0007669"/>
    <property type="project" value="UniProtKB-ARBA"/>
</dbReference>
<dbReference type="AlphaFoldDB" id="A0A6P5T5P0"/>
<dbReference type="GO" id="GO:0015271">
    <property type="term" value="F:outward rectifier potassium channel activity"/>
    <property type="evidence" value="ECO:0007669"/>
    <property type="project" value="TreeGrafter"/>
</dbReference>
<dbReference type="KEGG" id="pavi:110763943"/>
<dbReference type="InterPro" id="IPR003280">
    <property type="entry name" value="2pore_dom_K_chnl"/>
</dbReference>
<dbReference type="Gene3D" id="1.10.287.70">
    <property type="match status" value="2"/>
</dbReference>
<dbReference type="GO" id="GO:0030322">
    <property type="term" value="P:stabilization of membrane potential"/>
    <property type="evidence" value="ECO:0007669"/>
    <property type="project" value="TreeGrafter"/>
</dbReference>
<evidence type="ECO:0000256" key="9">
    <source>
        <dbReference type="SAM" id="MobiDB-lite"/>
    </source>
</evidence>
<evidence type="ECO:0000256" key="6">
    <source>
        <dbReference type="ARBA" id="ARBA00023065"/>
    </source>
</evidence>
<proteinExistence type="inferred from homology"/>
<feature type="region of interest" description="Disordered" evidence="9">
    <location>
        <begin position="248"/>
        <end position="303"/>
    </location>
</feature>
<dbReference type="Pfam" id="PF07885">
    <property type="entry name" value="Ion_trans_2"/>
    <property type="match status" value="2"/>
</dbReference>
<dbReference type="GO" id="GO:0022841">
    <property type="term" value="F:potassium ion leak channel activity"/>
    <property type="evidence" value="ECO:0007669"/>
    <property type="project" value="TreeGrafter"/>
</dbReference>
<keyword evidence="12" id="KW-1185">Reference proteome</keyword>
<evidence type="ECO:0000313" key="12">
    <source>
        <dbReference type="Proteomes" id="UP000515124"/>
    </source>
</evidence>
<dbReference type="InterPro" id="IPR013099">
    <property type="entry name" value="K_chnl_dom"/>
</dbReference>
<keyword evidence="5 10" id="KW-1133">Transmembrane helix</keyword>
<evidence type="ECO:0000256" key="10">
    <source>
        <dbReference type="SAM" id="Phobius"/>
    </source>
</evidence>
<keyword evidence="3" id="KW-0813">Transport</keyword>
<feature type="transmembrane region" description="Helical" evidence="10">
    <location>
        <begin position="20"/>
        <end position="41"/>
    </location>
</feature>
<reference evidence="13" key="1">
    <citation type="submission" date="2025-08" db="UniProtKB">
        <authorList>
            <consortium name="RefSeq"/>
        </authorList>
    </citation>
    <scope>IDENTIFICATION</scope>
</reference>
<evidence type="ECO:0000256" key="1">
    <source>
        <dbReference type="ARBA" id="ARBA00004141"/>
    </source>
</evidence>
<comment type="similarity">
    <text evidence="2">Belongs to the two pore domain potassium channel (TC 1.A.1.7) family.</text>
</comment>
<keyword evidence="4 10" id="KW-0812">Transmembrane</keyword>
<keyword evidence="7 10" id="KW-0472">Membrane</keyword>
<feature type="transmembrane region" description="Helical" evidence="10">
    <location>
        <begin position="86"/>
        <end position="108"/>
    </location>
</feature>
<organism evidence="12 13">
    <name type="scientific">Prunus avium</name>
    <name type="common">Cherry</name>
    <name type="synonym">Cerasus avium</name>
    <dbReference type="NCBI Taxonomy" id="42229"/>
    <lineage>
        <taxon>Eukaryota</taxon>
        <taxon>Viridiplantae</taxon>
        <taxon>Streptophyta</taxon>
        <taxon>Embryophyta</taxon>
        <taxon>Tracheophyta</taxon>
        <taxon>Spermatophyta</taxon>
        <taxon>Magnoliopsida</taxon>
        <taxon>eudicotyledons</taxon>
        <taxon>Gunneridae</taxon>
        <taxon>Pentapetalae</taxon>
        <taxon>rosids</taxon>
        <taxon>fabids</taxon>
        <taxon>Rosales</taxon>
        <taxon>Rosaceae</taxon>
        <taxon>Amygdaloideae</taxon>
        <taxon>Amygdaleae</taxon>
        <taxon>Prunus</taxon>
    </lineage>
</organism>
<evidence type="ECO:0000313" key="13">
    <source>
        <dbReference type="RefSeq" id="XP_021822533.1"/>
    </source>
</evidence>
<feature type="transmembrane region" description="Helical" evidence="10">
    <location>
        <begin position="142"/>
        <end position="161"/>
    </location>
</feature>
<feature type="domain" description="Potassium channel" evidence="11">
    <location>
        <begin position="32"/>
        <end position="108"/>
    </location>
</feature>
<evidence type="ECO:0000256" key="3">
    <source>
        <dbReference type="ARBA" id="ARBA00022448"/>
    </source>
</evidence>
<gene>
    <name evidence="13" type="primary">LOC110763943</name>
</gene>
<keyword evidence="8" id="KW-0407">Ion channel</keyword>
<evidence type="ECO:0000256" key="8">
    <source>
        <dbReference type="ARBA" id="ARBA00023303"/>
    </source>
</evidence>
<feature type="domain" description="Potassium channel" evidence="11">
    <location>
        <begin position="145"/>
        <end position="204"/>
    </location>
</feature>
<protein>
    <submittedName>
        <fullName evidence="13">Two-pore potassium channel 4-like</fullName>
    </submittedName>
</protein>
<dbReference type="PANTHER" id="PTHR11003">
    <property type="entry name" value="POTASSIUM CHANNEL, SUBFAMILY K"/>
    <property type="match status" value="1"/>
</dbReference>
<evidence type="ECO:0000256" key="5">
    <source>
        <dbReference type="ARBA" id="ARBA00022989"/>
    </source>
</evidence>
<evidence type="ECO:0000256" key="2">
    <source>
        <dbReference type="ARBA" id="ARBA00010159"/>
    </source>
</evidence>
<dbReference type="Proteomes" id="UP000515124">
    <property type="component" value="Unplaced"/>
</dbReference>
<dbReference type="PANTHER" id="PTHR11003:SF291">
    <property type="entry name" value="IP11374P"/>
    <property type="match status" value="1"/>
</dbReference>
<dbReference type="RefSeq" id="XP_021822533.1">
    <property type="nucleotide sequence ID" value="XM_021966841.1"/>
</dbReference>
<evidence type="ECO:0000259" key="11">
    <source>
        <dbReference type="Pfam" id="PF07885"/>
    </source>
</evidence>
<evidence type="ECO:0000256" key="4">
    <source>
        <dbReference type="ARBA" id="ARBA00022692"/>
    </source>
</evidence>
<feature type="transmembrane region" description="Helical" evidence="10">
    <location>
        <begin position="53"/>
        <end position="74"/>
    </location>
</feature>
<evidence type="ECO:0000256" key="7">
    <source>
        <dbReference type="ARBA" id="ARBA00023136"/>
    </source>
</evidence>
<feature type="compositionally biased region" description="Low complexity" evidence="9">
    <location>
        <begin position="286"/>
        <end position="303"/>
    </location>
</feature>
<accession>A0A6P5T5P0</accession>
<comment type="subcellular location">
    <subcellularLocation>
        <location evidence="1">Membrane</location>
        <topology evidence="1">Multi-pass membrane protein</topology>
    </subcellularLocation>
</comment>
<sequence>MAGNMQHQLPLQPIPYPLIFVPIVQFGLYFIFAITGFSFFHHFSSNKNSPPKLVRNSIVDGTYMAVVTFATVGYGDFVAHAIWEKWFAIAVIGIGCLYVEPCVNLCMIRLSDRLITHLYNRIFANAGNVEGNVIKIEFTCSILSIVLVVSVGVAGICIIEGHSFTDGLYFCVCSLALVGYGDLSFKTTGGKYFAIFWLPSSALIVRRAIDIIHHHFDSWRVHRLVPMVVTVVNWCHVVQTAGSLRQTDEGAATATRGLEEEGSATAAGPREVGEAAAAGPREEGEAAAAAQALAVQKGEQAGA</sequence>
<feature type="compositionally biased region" description="Low complexity" evidence="9">
    <location>
        <begin position="266"/>
        <end position="279"/>
    </location>
</feature>
<name>A0A6P5T5P0_PRUAV</name>
<dbReference type="GO" id="GO:0005886">
    <property type="term" value="C:plasma membrane"/>
    <property type="evidence" value="ECO:0007669"/>
    <property type="project" value="TreeGrafter"/>
</dbReference>
<keyword evidence="6" id="KW-0406">Ion transport</keyword>
<dbReference type="GeneID" id="110763943"/>